<proteinExistence type="predicted"/>
<dbReference type="RefSeq" id="WP_394468526.1">
    <property type="nucleotide sequence ID" value="NZ_JBIGHY010000001.1"/>
</dbReference>
<accession>A0ABW7EHN0</accession>
<gene>
    <name evidence="2" type="ORF">ACG02S_00755</name>
</gene>
<sequence length="272" mass="29843">MSASRSPRRSKPTPALPDTHDLRAPNAWLLMLEGRAPWEYAALLAALPWMRKLQKFPRGDGHPVLVFPGLGANDLSTAPLRALLDSLGYATQPWGQGFNFGPRAGVLERIEADLVELHRRHGGRKVSLLGWSLGGIYARELAKLRPALTRCVVTLGTPFTGHPRATNAWRFFELVSGQTVADDHALMEQIRQPPPVPTTSIYSKTDGVVAWRCSVNEPSPLAENIEVQASHIGLGVNPLALYALADRLAQPEGAWAPFEPKGARRWFYKPGA</sequence>
<protein>
    <submittedName>
        <fullName evidence="2">Esterase/lipase family protein</fullName>
    </submittedName>
</protein>
<dbReference type="EMBL" id="JBIGHY010000001">
    <property type="protein sequence ID" value="MFG6412419.1"/>
    <property type="molecule type" value="Genomic_DNA"/>
</dbReference>
<keyword evidence="3" id="KW-1185">Reference proteome</keyword>
<reference evidence="2 3" key="1">
    <citation type="submission" date="2024-09" db="EMBL/GenBank/DDBJ databases">
        <title>Novel species of the genus Pelomonas and Roseateles isolated from streams.</title>
        <authorList>
            <person name="Lu H."/>
        </authorList>
    </citation>
    <scope>NUCLEOTIDE SEQUENCE [LARGE SCALE GENOMIC DNA]</scope>
    <source>
        <strain evidence="2 3">DC23W</strain>
    </source>
</reference>
<dbReference type="SUPFAM" id="SSF53474">
    <property type="entry name" value="alpha/beta-Hydrolases"/>
    <property type="match status" value="1"/>
</dbReference>
<organism evidence="2 3">
    <name type="scientific">Pelomonas dachongensis</name>
    <dbReference type="NCBI Taxonomy" id="3299029"/>
    <lineage>
        <taxon>Bacteria</taxon>
        <taxon>Pseudomonadati</taxon>
        <taxon>Pseudomonadota</taxon>
        <taxon>Betaproteobacteria</taxon>
        <taxon>Burkholderiales</taxon>
        <taxon>Sphaerotilaceae</taxon>
        <taxon>Roseateles</taxon>
    </lineage>
</organism>
<evidence type="ECO:0000259" key="1">
    <source>
        <dbReference type="Pfam" id="PF12697"/>
    </source>
</evidence>
<evidence type="ECO:0000313" key="2">
    <source>
        <dbReference type="EMBL" id="MFG6412419.1"/>
    </source>
</evidence>
<feature type="domain" description="AB hydrolase-1" evidence="1">
    <location>
        <begin position="64"/>
        <end position="230"/>
    </location>
</feature>
<dbReference type="InterPro" id="IPR029058">
    <property type="entry name" value="AB_hydrolase_fold"/>
</dbReference>
<name>A0ABW7EHN0_9BURK</name>
<dbReference type="Gene3D" id="3.40.50.1820">
    <property type="entry name" value="alpha/beta hydrolase"/>
    <property type="match status" value="1"/>
</dbReference>
<evidence type="ECO:0000313" key="3">
    <source>
        <dbReference type="Proteomes" id="UP001606300"/>
    </source>
</evidence>
<comment type="caution">
    <text evidence="2">The sequence shown here is derived from an EMBL/GenBank/DDBJ whole genome shotgun (WGS) entry which is preliminary data.</text>
</comment>
<dbReference type="Pfam" id="PF12697">
    <property type="entry name" value="Abhydrolase_6"/>
    <property type="match status" value="1"/>
</dbReference>
<dbReference type="Proteomes" id="UP001606300">
    <property type="component" value="Unassembled WGS sequence"/>
</dbReference>
<dbReference type="InterPro" id="IPR000073">
    <property type="entry name" value="AB_hydrolase_1"/>
</dbReference>